<feature type="domain" description="Cas12f1-like TNB" evidence="8">
    <location>
        <begin position="393"/>
        <end position="457"/>
    </location>
</feature>
<dbReference type="InterPro" id="IPR001959">
    <property type="entry name" value="Transposase"/>
</dbReference>
<dbReference type="NCBIfam" id="NF040570">
    <property type="entry name" value="guided_TnpB"/>
    <property type="match status" value="1"/>
</dbReference>
<evidence type="ECO:0000256" key="3">
    <source>
        <dbReference type="ARBA" id="ARBA00022578"/>
    </source>
</evidence>
<evidence type="ECO:0000259" key="8">
    <source>
        <dbReference type="Pfam" id="PF07282"/>
    </source>
</evidence>
<dbReference type="GO" id="GO:0006310">
    <property type="term" value="P:DNA recombination"/>
    <property type="evidence" value="ECO:0007669"/>
    <property type="project" value="UniProtKB-KW"/>
</dbReference>
<comment type="caution">
    <text evidence="9">The sequence shown here is derived from an EMBL/GenBank/DDBJ whole genome shotgun (WGS) entry which is preliminary data.</text>
</comment>
<dbReference type="InterPro" id="IPR010095">
    <property type="entry name" value="Cas12f1-like_TNB"/>
</dbReference>
<organism evidence="9 10">
    <name type="scientific">Ferrimicrobium acidiphilum DSM 19497</name>
    <dbReference type="NCBI Taxonomy" id="1121877"/>
    <lineage>
        <taxon>Bacteria</taxon>
        <taxon>Bacillati</taxon>
        <taxon>Actinomycetota</taxon>
        <taxon>Acidimicrobiia</taxon>
        <taxon>Acidimicrobiales</taxon>
        <taxon>Acidimicrobiaceae</taxon>
        <taxon>Ferrimicrobium</taxon>
    </lineage>
</organism>
<gene>
    <name evidence="9" type="ORF">FEAC_25320</name>
</gene>
<dbReference type="GO" id="GO:0003677">
    <property type="term" value="F:DNA binding"/>
    <property type="evidence" value="ECO:0007669"/>
    <property type="project" value="UniProtKB-KW"/>
</dbReference>
<dbReference type="GO" id="GO:0032196">
    <property type="term" value="P:transposition"/>
    <property type="evidence" value="ECO:0007669"/>
    <property type="project" value="UniProtKB-KW"/>
</dbReference>
<protein>
    <submittedName>
        <fullName evidence="9">Putative transposase</fullName>
    </submittedName>
</protein>
<comment type="similarity">
    <text evidence="1">In the C-terminal section; belongs to the transposase 35 family.</text>
</comment>
<dbReference type="RefSeq" id="WP_082055654.1">
    <property type="nucleotide sequence ID" value="NZ_JXUW01000030.1"/>
</dbReference>
<comment type="similarity">
    <text evidence="2">In the N-terminal section; belongs to the transposase 2 family.</text>
</comment>
<name>A0A0D8FR70_9ACTN</name>
<evidence type="ECO:0000256" key="2">
    <source>
        <dbReference type="ARBA" id="ARBA00011044"/>
    </source>
</evidence>
<dbReference type="PANTHER" id="PTHR30405">
    <property type="entry name" value="TRANSPOSASE"/>
    <property type="match status" value="1"/>
</dbReference>
<dbReference type="NCBIfam" id="TIGR01766">
    <property type="entry name" value="IS200/IS605 family accessory protein TnpB-like domain"/>
    <property type="match status" value="1"/>
</dbReference>
<keyword evidence="5" id="KW-0233">DNA recombination</keyword>
<dbReference type="Proteomes" id="UP000032336">
    <property type="component" value="Unassembled WGS sequence"/>
</dbReference>
<accession>A0A0D8FR70</accession>
<keyword evidence="10" id="KW-1185">Reference proteome</keyword>
<evidence type="ECO:0000256" key="4">
    <source>
        <dbReference type="ARBA" id="ARBA00023125"/>
    </source>
</evidence>
<dbReference type="GO" id="GO:0046872">
    <property type="term" value="F:metal ion binding"/>
    <property type="evidence" value="ECO:0007669"/>
    <property type="project" value="UniProtKB-KW"/>
</dbReference>
<evidence type="ECO:0000259" key="7">
    <source>
        <dbReference type="Pfam" id="PF01385"/>
    </source>
</evidence>
<dbReference type="PANTHER" id="PTHR30405:SF11">
    <property type="entry name" value="RNA-GUIDED DNA ENDONUCLEASE RV2885C-RELATED"/>
    <property type="match status" value="1"/>
</dbReference>
<dbReference type="STRING" id="1121877.FEAC_25320"/>
<evidence type="ECO:0000313" key="9">
    <source>
        <dbReference type="EMBL" id="KJE75755.1"/>
    </source>
</evidence>
<evidence type="ECO:0000256" key="6">
    <source>
        <dbReference type="SAM" id="MobiDB-lite"/>
    </source>
</evidence>
<sequence>MIAVMRTKVQAQKVSDLTGGKVLLDDGKPTRKVALAGDFEQYRDALESVSVLFGLCDDTGEKAPTGWTVTGASFELEWPKDPKSASLIRSHFGARRVAYNWALAKVKSDMEAKKRDASYPSTPWTLEALRKQWNQEKDEVAPWWGDNSKEAYASGIADLVQALSNWSSSKHGSRKGKKVGFPKFKSKRKDQNRVRFTTGAMRFEDDHRTIVLPTIGALRSKENTRRIQRHLAKNNARLLNCTLSERWGRLFVSCQMAVRTQIVSPSGQSPKAGKAGVDLGLRSLATVADSNGSITIFPNPAPLRATLTERRRVGRTLSRRIPGSHGHRRAKAKLVKLDRKAVYIRRESIHQLTRYLVDNYSEVKIEDLNLAAMKRSMGRRAFRRSVSDAGLGAFRPTLTYKAERVGVKVVVVNRFFPSSQIHHNCGGRLTGAKLAKRLTCDTCHVEVDRDENASLNIRDWSVISCGLVESSALFVPRPFGTGGSSDDGMTHHLERACKTGSNTGRAWRGKNDSWTSEHEVRDENLVKGASK</sequence>
<dbReference type="Pfam" id="PF07282">
    <property type="entry name" value="Cas12f1-like_TNB"/>
    <property type="match status" value="1"/>
</dbReference>
<feature type="domain" description="Probable transposase IS891/IS1136/IS1341" evidence="7">
    <location>
        <begin position="266"/>
        <end position="376"/>
    </location>
</feature>
<keyword evidence="4" id="KW-0238">DNA-binding</keyword>
<dbReference type="InterPro" id="IPR051399">
    <property type="entry name" value="RNA-guided_DNA_endo/Transpos"/>
</dbReference>
<dbReference type="EMBL" id="JXUW01000030">
    <property type="protein sequence ID" value="KJE75755.1"/>
    <property type="molecule type" value="Genomic_DNA"/>
</dbReference>
<evidence type="ECO:0000256" key="5">
    <source>
        <dbReference type="ARBA" id="ARBA00023172"/>
    </source>
</evidence>
<dbReference type="NCBIfam" id="NF038280">
    <property type="entry name" value="IS607_TnpB"/>
    <property type="match status" value="1"/>
</dbReference>
<dbReference type="Pfam" id="PF01385">
    <property type="entry name" value="OrfB_IS605"/>
    <property type="match status" value="1"/>
</dbReference>
<dbReference type="InterPro" id="IPR053470">
    <property type="entry name" value="RNA-guided_DNA_endonuclease"/>
</dbReference>
<keyword evidence="3" id="KW-0815">Transposition</keyword>
<feature type="compositionally biased region" description="Basic and acidic residues" evidence="6">
    <location>
        <begin position="509"/>
        <end position="525"/>
    </location>
</feature>
<evidence type="ECO:0000313" key="10">
    <source>
        <dbReference type="Proteomes" id="UP000032336"/>
    </source>
</evidence>
<proteinExistence type="inferred from homology"/>
<feature type="region of interest" description="Disordered" evidence="6">
    <location>
        <begin position="500"/>
        <end position="531"/>
    </location>
</feature>
<reference evidence="9 10" key="1">
    <citation type="submission" date="2015-01" db="EMBL/GenBank/DDBJ databases">
        <title>Draft genome of the acidophilic iron oxidizer Ferrimicrobium acidiphilum strain T23.</title>
        <authorList>
            <person name="Poehlein A."/>
            <person name="Eisen S."/>
            <person name="Schloemann M."/>
            <person name="Johnson B.D."/>
            <person name="Daniel R."/>
            <person name="Muehling M."/>
        </authorList>
    </citation>
    <scope>NUCLEOTIDE SEQUENCE [LARGE SCALE GENOMIC DNA]</scope>
    <source>
        <strain evidence="9 10">T23</strain>
    </source>
</reference>
<dbReference type="AlphaFoldDB" id="A0A0D8FR70"/>
<dbReference type="GeneID" id="78373552"/>
<evidence type="ECO:0000256" key="1">
    <source>
        <dbReference type="ARBA" id="ARBA00008761"/>
    </source>
</evidence>